<proteinExistence type="predicted"/>
<evidence type="ECO:0000313" key="2">
    <source>
        <dbReference type="Proteomes" id="UP000827872"/>
    </source>
</evidence>
<gene>
    <name evidence="1" type="ORF">K3G42_008272</name>
</gene>
<name>A0ACB8FCP5_9SAUR</name>
<comment type="caution">
    <text evidence="1">The sequence shown here is derived from an EMBL/GenBank/DDBJ whole genome shotgun (WGS) entry which is preliminary data.</text>
</comment>
<accession>A0ACB8FCP5</accession>
<protein>
    <submittedName>
        <fullName evidence="1">Uncharacterized protein</fullName>
    </submittedName>
</protein>
<evidence type="ECO:0000313" key="1">
    <source>
        <dbReference type="EMBL" id="KAH8003006.1"/>
    </source>
</evidence>
<reference evidence="1" key="1">
    <citation type="submission" date="2021-08" db="EMBL/GenBank/DDBJ databases">
        <title>The first chromosome-level gecko genome reveals the dynamic sex chromosomes of Neotropical dwarf geckos (Sphaerodactylidae: Sphaerodactylus).</title>
        <authorList>
            <person name="Pinto B.J."/>
            <person name="Keating S.E."/>
            <person name="Gamble T."/>
        </authorList>
    </citation>
    <scope>NUCLEOTIDE SEQUENCE</scope>
    <source>
        <strain evidence="1">TG3544</strain>
    </source>
</reference>
<sequence length="67" mass="8156">MVQKLILGFFHRRLSQRPTAEELEQRNILKPRNEQEEQEEKREIKRRLTLQTVMFAVDKGMDSTIWE</sequence>
<dbReference type="EMBL" id="CM037622">
    <property type="protein sequence ID" value="KAH8003006.1"/>
    <property type="molecule type" value="Genomic_DNA"/>
</dbReference>
<organism evidence="1 2">
    <name type="scientific">Sphaerodactylus townsendi</name>
    <dbReference type="NCBI Taxonomy" id="933632"/>
    <lineage>
        <taxon>Eukaryota</taxon>
        <taxon>Metazoa</taxon>
        <taxon>Chordata</taxon>
        <taxon>Craniata</taxon>
        <taxon>Vertebrata</taxon>
        <taxon>Euteleostomi</taxon>
        <taxon>Lepidosauria</taxon>
        <taxon>Squamata</taxon>
        <taxon>Bifurcata</taxon>
        <taxon>Gekkota</taxon>
        <taxon>Sphaerodactylidae</taxon>
        <taxon>Sphaerodactylus</taxon>
    </lineage>
</organism>
<keyword evidence="2" id="KW-1185">Reference proteome</keyword>
<dbReference type="Proteomes" id="UP000827872">
    <property type="component" value="Linkage Group LG09"/>
</dbReference>